<reference evidence="1 2" key="1">
    <citation type="submission" date="2023-01" db="EMBL/GenBank/DDBJ databases">
        <title>Minimal conservation of predation-associated metabolite biosynthetic gene clusters underscores biosynthetic potential of Myxococcota including descriptions for ten novel species: Archangium lansinium sp. nov., Myxococcus landrumus sp. nov., Nannocystis bai.</title>
        <authorList>
            <person name="Ahearne A."/>
            <person name="Stevens C."/>
            <person name="Dowd S."/>
        </authorList>
    </citation>
    <scope>NUCLEOTIDE SEQUENCE [LARGE SCALE GENOMIC DNA]</scope>
    <source>
        <strain evidence="1 2">WIWO2</strain>
    </source>
</reference>
<sequence>MTNRSIYDIHVPLDREALAEAHRQAGFNVLWSDYMLPVDASLFGVGCIEPPWLRLPVLGAASAVTGLVWALDARGLAPRPNLATSPYLFCVARGPEPPCWPVRR</sequence>
<organism evidence="1 2">
    <name type="scientific">Sorangium atrum</name>
    <dbReference type="NCBI Taxonomy" id="2995308"/>
    <lineage>
        <taxon>Bacteria</taxon>
        <taxon>Pseudomonadati</taxon>
        <taxon>Myxococcota</taxon>
        <taxon>Polyangia</taxon>
        <taxon>Polyangiales</taxon>
        <taxon>Polyangiaceae</taxon>
        <taxon>Sorangium</taxon>
    </lineage>
</organism>
<evidence type="ECO:0000313" key="1">
    <source>
        <dbReference type="EMBL" id="MDC0678257.1"/>
    </source>
</evidence>
<dbReference type="EMBL" id="JAQNDK010000001">
    <property type="protein sequence ID" value="MDC0678257.1"/>
    <property type="molecule type" value="Genomic_DNA"/>
</dbReference>
<protein>
    <recommendedName>
        <fullName evidence="3">Luciferase-like domain-containing protein</fullName>
    </recommendedName>
</protein>
<accession>A0ABT5BVS4</accession>
<evidence type="ECO:0000313" key="2">
    <source>
        <dbReference type="Proteomes" id="UP001217485"/>
    </source>
</evidence>
<proteinExistence type="predicted"/>
<gene>
    <name evidence="1" type="ORF">POL72_10975</name>
</gene>
<dbReference type="Proteomes" id="UP001217485">
    <property type="component" value="Unassembled WGS sequence"/>
</dbReference>
<dbReference type="RefSeq" id="WP_272095048.1">
    <property type="nucleotide sequence ID" value="NZ_JAQNDK010000001.1"/>
</dbReference>
<keyword evidence="2" id="KW-1185">Reference proteome</keyword>
<name>A0ABT5BVS4_9BACT</name>
<evidence type="ECO:0008006" key="3">
    <source>
        <dbReference type="Google" id="ProtNLM"/>
    </source>
</evidence>
<comment type="caution">
    <text evidence="1">The sequence shown here is derived from an EMBL/GenBank/DDBJ whole genome shotgun (WGS) entry which is preliminary data.</text>
</comment>